<dbReference type="GO" id="GO:0003824">
    <property type="term" value="F:catalytic activity"/>
    <property type="evidence" value="ECO:0007669"/>
    <property type="project" value="InterPro"/>
</dbReference>
<protein>
    <submittedName>
        <fullName evidence="6">Acyl carrier protein</fullName>
    </submittedName>
</protein>
<dbReference type="PROSITE" id="PS00012">
    <property type="entry name" value="PHOSPHOPANTETHEINE"/>
    <property type="match status" value="1"/>
</dbReference>
<feature type="domain" description="Carrier" evidence="5">
    <location>
        <begin position="509"/>
        <end position="584"/>
    </location>
</feature>
<evidence type="ECO:0000313" key="6">
    <source>
        <dbReference type="EMBL" id="NYF43384.1"/>
    </source>
</evidence>
<reference evidence="6 7" key="1">
    <citation type="submission" date="2020-07" db="EMBL/GenBank/DDBJ databases">
        <title>Sequencing the genomes of 1000 actinobacteria strains.</title>
        <authorList>
            <person name="Klenk H.-P."/>
        </authorList>
    </citation>
    <scope>NUCLEOTIDE SEQUENCE [LARGE SCALE GENOMIC DNA]</scope>
    <source>
        <strain evidence="6 7">DSM 45763</strain>
    </source>
</reference>
<feature type="compositionally biased region" description="Low complexity" evidence="4">
    <location>
        <begin position="451"/>
        <end position="466"/>
    </location>
</feature>
<evidence type="ECO:0000313" key="7">
    <source>
        <dbReference type="Proteomes" id="UP000576393"/>
    </source>
</evidence>
<dbReference type="InterPro" id="IPR006162">
    <property type="entry name" value="Ppantetheine_attach_site"/>
</dbReference>
<dbReference type="Gene3D" id="3.30.559.30">
    <property type="entry name" value="Nonribosomal peptide synthetase, condensation domain"/>
    <property type="match status" value="1"/>
</dbReference>
<accession>A0A852V8F0</accession>
<dbReference type="InterPro" id="IPR009081">
    <property type="entry name" value="PP-bd_ACP"/>
</dbReference>
<dbReference type="InterPro" id="IPR001242">
    <property type="entry name" value="Condensation_dom"/>
</dbReference>
<dbReference type="InterPro" id="IPR036736">
    <property type="entry name" value="ACP-like_sf"/>
</dbReference>
<comment type="cofactor">
    <cofactor evidence="1">
        <name>pantetheine 4'-phosphate</name>
        <dbReference type="ChEBI" id="CHEBI:47942"/>
    </cofactor>
</comment>
<dbReference type="Gene3D" id="3.30.559.10">
    <property type="entry name" value="Chloramphenicol acetyltransferase-like domain"/>
    <property type="match status" value="1"/>
</dbReference>
<dbReference type="AlphaFoldDB" id="A0A852V8F0"/>
<dbReference type="InterPro" id="IPR023213">
    <property type="entry name" value="CAT-like_dom_sf"/>
</dbReference>
<dbReference type="Pfam" id="PF00550">
    <property type="entry name" value="PP-binding"/>
    <property type="match status" value="1"/>
</dbReference>
<dbReference type="RefSeq" id="WP_179826862.1">
    <property type="nucleotide sequence ID" value="NZ_JACCCO010000003.1"/>
</dbReference>
<dbReference type="GO" id="GO:0008610">
    <property type="term" value="P:lipid biosynthetic process"/>
    <property type="evidence" value="ECO:0007669"/>
    <property type="project" value="UniProtKB-ARBA"/>
</dbReference>
<feature type="compositionally biased region" description="Low complexity" evidence="4">
    <location>
        <begin position="96"/>
        <end position="106"/>
    </location>
</feature>
<dbReference type="InterPro" id="IPR020806">
    <property type="entry name" value="PKS_PP-bd"/>
</dbReference>
<dbReference type="PANTHER" id="PTHR45527">
    <property type="entry name" value="NONRIBOSOMAL PEPTIDE SYNTHETASE"/>
    <property type="match status" value="1"/>
</dbReference>
<evidence type="ECO:0000259" key="5">
    <source>
        <dbReference type="PROSITE" id="PS50075"/>
    </source>
</evidence>
<dbReference type="Gene3D" id="1.10.1200.10">
    <property type="entry name" value="ACP-like"/>
    <property type="match status" value="1"/>
</dbReference>
<keyword evidence="7" id="KW-1185">Reference proteome</keyword>
<dbReference type="SMART" id="SM00823">
    <property type="entry name" value="PKS_PP"/>
    <property type="match status" value="1"/>
</dbReference>
<dbReference type="PROSITE" id="PS50075">
    <property type="entry name" value="CARRIER"/>
    <property type="match status" value="1"/>
</dbReference>
<dbReference type="GO" id="GO:0043041">
    <property type="term" value="P:amino acid activation for nonribosomal peptide biosynthetic process"/>
    <property type="evidence" value="ECO:0007669"/>
    <property type="project" value="TreeGrafter"/>
</dbReference>
<dbReference type="PANTHER" id="PTHR45527:SF1">
    <property type="entry name" value="FATTY ACID SYNTHASE"/>
    <property type="match status" value="1"/>
</dbReference>
<comment type="caution">
    <text evidence="6">The sequence shown here is derived from an EMBL/GenBank/DDBJ whole genome shotgun (WGS) entry which is preliminary data.</text>
</comment>
<keyword evidence="3" id="KW-0597">Phosphoprotein</keyword>
<feature type="region of interest" description="Disordered" evidence="4">
    <location>
        <begin position="84"/>
        <end position="106"/>
    </location>
</feature>
<organism evidence="6 7">
    <name type="scientific">Streptosporangium sandarakinum</name>
    <dbReference type="NCBI Taxonomy" id="1260955"/>
    <lineage>
        <taxon>Bacteria</taxon>
        <taxon>Bacillati</taxon>
        <taxon>Actinomycetota</taxon>
        <taxon>Actinomycetes</taxon>
        <taxon>Streptosporangiales</taxon>
        <taxon>Streptosporangiaceae</taxon>
        <taxon>Streptosporangium</taxon>
    </lineage>
</organism>
<dbReference type="GO" id="GO:0005737">
    <property type="term" value="C:cytoplasm"/>
    <property type="evidence" value="ECO:0007669"/>
    <property type="project" value="TreeGrafter"/>
</dbReference>
<evidence type="ECO:0000256" key="3">
    <source>
        <dbReference type="ARBA" id="ARBA00022553"/>
    </source>
</evidence>
<dbReference type="Proteomes" id="UP000576393">
    <property type="component" value="Unassembled WGS sequence"/>
</dbReference>
<dbReference type="EMBL" id="JACCCO010000003">
    <property type="protein sequence ID" value="NYF43384.1"/>
    <property type="molecule type" value="Genomic_DNA"/>
</dbReference>
<sequence>MTAPLVDEWDRASLAQHGMWVTERAGAGGRVYAMPLAVRLDGPLDVDAMLAACAAVAARHPVLAAAMTERDGLLRLLPGRTPPPARFTDLTGGAGTAETTRTAETTGTIRTTETADAAEAAAAELVEAEIARPFDLEAGPPARFTLARLAPERHLLLLVAHHAVFDGMSKDVVLADLAAAYGGRALAPLAVPYGEAARAEQDRVDAGLAAAAEFWRERWHDDREVLLPGLVAPSLRAAPGETAGLDAAALGSGLAAVAEGLGVTRFEALMTALHVLLHAYGNKRVAVAADLSTRTEGTRDHVGPFVNELPVVSAPHGTFAGFARETREELRAVYRHREVPLARALGGISPRSALAPVSVSYRRRTGPAPAFDGLDSSVDWAMFNGAVRNTLHLQVVDAPEGLSARLLFNPRAIGRAGCESVAADLVALLRGAAARPDAPLGELPLPPRVQGPAVAAPAVPGPAGKAADGKAADGETAAGAAAGTDSTAGSDVTGSGVGPDVTGSGVGPDATAEITAEVTAIWRELLGVDEIEPDDDLFDLGGHSLTITQIISRVRDRYGVELSFELFIDTPTVAGVTGEIAGSR</sequence>
<dbReference type="SUPFAM" id="SSF47336">
    <property type="entry name" value="ACP-like"/>
    <property type="match status" value="1"/>
</dbReference>
<dbReference type="Pfam" id="PF00668">
    <property type="entry name" value="Condensation"/>
    <property type="match status" value="1"/>
</dbReference>
<evidence type="ECO:0000256" key="1">
    <source>
        <dbReference type="ARBA" id="ARBA00001957"/>
    </source>
</evidence>
<feature type="compositionally biased region" description="Low complexity" evidence="4">
    <location>
        <begin position="474"/>
        <end position="491"/>
    </location>
</feature>
<evidence type="ECO:0000256" key="2">
    <source>
        <dbReference type="ARBA" id="ARBA00022450"/>
    </source>
</evidence>
<gene>
    <name evidence="6" type="ORF">HDA43_005611</name>
</gene>
<evidence type="ECO:0000256" key="4">
    <source>
        <dbReference type="SAM" id="MobiDB-lite"/>
    </source>
</evidence>
<keyword evidence="2" id="KW-0596">Phosphopantetheine</keyword>
<dbReference type="GO" id="GO:0031177">
    <property type="term" value="F:phosphopantetheine binding"/>
    <property type="evidence" value="ECO:0007669"/>
    <property type="project" value="InterPro"/>
</dbReference>
<dbReference type="SUPFAM" id="SSF52777">
    <property type="entry name" value="CoA-dependent acyltransferases"/>
    <property type="match status" value="2"/>
</dbReference>
<dbReference type="GO" id="GO:0044550">
    <property type="term" value="P:secondary metabolite biosynthetic process"/>
    <property type="evidence" value="ECO:0007669"/>
    <property type="project" value="TreeGrafter"/>
</dbReference>
<feature type="region of interest" description="Disordered" evidence="4">
    <location>
        <begin position="451"/>
        <end position="509"/>
    </location>
</feature>
<proteinExistence type="predicted"/>
<name>A0A852V8F0_9ACTN</name>